<feature type="transmembrane region" description="Helical" evidence="1">
    <location>
        <begin position="9"/>
        <end position="27"/>
    </location>
</feature>
<feature type="transmembrane region" description="Helical" evidence="1">
    <location>
        <begin position="33"/>
        <end position="52"/>
    </location>
</feature>
<evidence type="ECO:0000313" key="2">
    <source>
        <dbReference type="EMBL" id="KRM25459.1"/>
    </source>
</evidence>
<feature type="transmembrane region" description="Helical" evidence="1">
    <location>
        <begin position="168"/>
        <end position="201"/>
    </location>
</feature>
<keyword evidence="1" id="KW-0812">Transmembrane</keyword>
<dbReference type="RefSeq" id="WP_027828972.1">
    <property type="nucleotide sequence ID" value="NZ_AUEH01000035.1"/>
</dbReference>
<evidence type="ECO:0000256" key="1">
    <source>
        <dbReference type="SAM" id="Phobius"/>
    </source>
</evidence>
<accession>A0A0R1XEC0</accession>
<dbReference type="PATRIC" id="fig|1122147.4.peg.812"/>
<dbReference type="eggNOG" id="ENOG5030B2Q">
    <property type="taxonomic scope" value="Bacteria"/>
</dbReference>
<name>A0A0R1XEC0_9LACO</name>
<feature type="transmembrane region" description="Helical" evidence="1">
    <location>
        <begin position="114"/>
        <end position="133"/>
    </location>
</feature>
<comment type="caution">
    <text evidence="2">The sequence shown here is derived from an EMBL/GenBank/DDBJ whole genome shotgun (WGS) entry which is preliminary data.</text>
</comment>
<proteinExistence type="predicted"/>
<dbReference type="EMBL" id="AZFW01000113">
    <property type="protein sequence ID" value="KRM25459.1"/>
    <property type="molecule type" value="Genomic_DNA"/>
</dbReference>
<feature type="transmembrane region" description="Helical" evidence="1">
    <location>
        <begin position="86"/>
        <end position="102"/>
    </location>
</feature>
<protein>
    <submittedName>
        <fullName evidence="2">Uncharacterized protein</fullName>
    </submittedName>
</protein>
<gene>
    <name evidence="2" type="ORF">FC91_GL000783</name>
</gene>
<keyword evidence="1" id="KW-1133">Transmembrane helix</keyword>
<feature type="transmembrane region" description="Helical" evidence="1">
    <location>
        <begin position="64"/>
        <end position="80"/>
    </location>
</feature>
<feature type="transmembrane region" description="Helical" evidence="1">
    <location>
        <begin position="139"/>
        <end position="156"/>
    </location>
</feature>
<dbReference type="OrthoDB" id="2296320at2"/>
<reference evidence="2 3" key="1">
    <citation type="journal article" date="2015" name="Genome Announc.">
        <title>Expanding the biotechnology potential of lactobacilli through comparative genomics of 213 strains and associated genera.</title>
        <authorList>
            <person name="Sun Z."/>
            <person name="Harris H.M."/>
            <person name="McCann A."/>
            <person name="Guo C."/>
            <person name="Argimon S."/>
            <person name="Zhang W."/>
            <person name="Yang X."/>
            <person name="Jeffery I.B."/>
            <person name="Cooney J.C."/>
            <person name="Kagawa T.F."/>
            <person name="Liu W."/>
            <person name="Song Y."/>
            <person name="Salvetti E."/>
            <person name="Wrobel A."/>
            <person name="Rasinkangas P."/>
            <person name="Parkhill J."/>
            <person name="Rea M.C."/>
            <person name="O'Sullivan O."/>
            <person name="Ritari J."/>
            <person name="Douillard F.P."/>
            <person name="Paul Ross R."/>
            <person name="Yang R."/>
            <person name="Briner A.E."/>
            <person name="Felis G.E."/>
            <person name="de Vos W.M."/>
            <person name="Barrangou R."/>
            <person name="Klaenhammer T.R."/>
            <person name="Caufield P.W."/>
            <person name="Cui Y."/>
            <person name="Zhang H."/>
            <person name="O'Toole P.W."/>
        </authorList>
    </citation>
    <scope>NUCLEOTIDE SEQUENCE [LARGE SCALE GENOMIC DNA]</scope>
    <source>
        <strain evidence="2 3">DSM 16991</strain>
    </source>
</reference>
<keyword evidence="1" id="KW-0472">Membrane</keyword>
<dbReference type="AlphaFoldDB" id="A0A0R1XEC0"/>
<evidence type="ECO:0000313" key="3">
    <source>
        <dbReference type="Proteomes" id="UP000050949"/>
    </source>
</evidence>
<sequence length="231" mass="24816">MSETTTEKWLHLAGCAGVLLAAPWLLAWQNNHFARWGALTLVSLAAIANILYQEWLLPRHPKTNLIILWLGLNLVLGVLAGLTSNWFMPVLAVLAAVLWLAPPALARRPLEQQLLPVIAYGLAPFLLSIVLYTVAEGGLYLPALFWPLILLLSLAANETMAGISSGPIRLTIAVATSAAILAIGLAWAHLAILALILPVLATLIGMMPQGKTYWSGGILTLASVVYCLLIH</sequence>
<feature type="transmembrane region" description="Helical" evidence="1">
    <location>
        <begin position="213"/>
        <end position="230"/>
    </location>
</feature>
<dbReference type="Proteomes" id="UP000050949">
    <property type="component" value="Unassembled WGS sequence"/>
</dbReference>
<organism evidence="2 3">
    <name type="scientific">Schleiferilactobacillus harbinensis DSM 16991</name>
    <dbReference type="NCBI Taxonomy" id="1122147"/>
    <lineage>
        <taxon>Bacteria</taxon>
        <taxon>Bacillati</taxon>
        <taxon>Bacillota</taxon>
        <taxon>Bacilli</taxon>
        <taxon>Lactobacillales</taxon>
        <taxon>Lactobacillaceae</taxon>
        <taxon>Schleiferilactobacillus</taxon>
    </lineage>
</organism>